<protein>
    <submittedName>
        <fullName evidence="3">SDR family oxidoreductase</fullName>
    </submittedName>
</protein>
<evidence type="ECO:0000313" key="3">
    <source>
        <dbReference type="EMBL" id="TBL79075.1"/>
    </source>
</evidence>
<gene>
    <name evidence="3" type="ORF">EYB31_12695</name>
</gene>
<dbReference type="OrthoDB" id="9803333at2"/>
<dbReference type="GO" id="GO:0008206">
    <property type="term" value="P:bile acid metabolic process"/>
    <property type="evidence" value="ECO:0007669"/>
    <property type="project" value="UniProtKB-ARBA"/>
</dbReference>
<dbReference type="FunFam" id="3.40.50.720:FF:000084">
    <property type="entry name" value="Short-chain dehydrogenase reductase"/>
    <property type="match status" value="1"/>
</dbReference>
<dbReference type="AlphaFoldDB" id="A0A4Q9DSX6"/>
<evidence type="ECO:0000256" key="2">
    <source>
        <dbReference type="ARBA" id="ARBA00023002"/>
    </source>
</evidence>
<dbReference type="NCBIfam" id="NF005559">
    <property type="entry name" value="PRK07231.1"/>
    <property type="match status" value="1"/>
</dbReference>
<sequence>MGKLDCKIAIVTGGGSGIGRASAELLAKEGAKVAVVDKYLHKAQETAALIGDTDRALAIQADVVNETEVSEMVAQVVREWGQVDLLHNHAGILHPHDASILEIDEKTIDETLGINVKGQMLVAKHTARAMSKSGGGAIVGTASDLSFIALAGVAGYVTSKAAIAGLTRAMAVDLAPHNIRVNAVCPGFIYTGMTAGLAGNAEVMESMRESYLIKRLGQPSDVASAVLYLLLPDAGFVTGSLLVVDGGHIIQ</sequence>
<dbReference type="InterPro" id="IPR036291">
    <property type="entry name" value="NAD(P)-bd_dom_sf"/>
</dbReference>
<evidence type="ECO:0000313" key="4">
    <source>
        <dbReference type="Proteomes" id="UP000293142"/>
    </source>
</evidence>
<dbReference type="Pfam" id="PF13561">
    <property type="entry name" value="adh_short_C2"/>
    <property type="match status" value="1"/>
</dbReference>
<dbReference type="Proteomes" id="UP000293142">
    <property type="component" value="Unassembled WGS sequence"/>
</dbReference>
<dbReference type="EMBL" id="SIRE01000008">
    <property type="protein sequence ID" value="TBL79075.1"/>
    <property type="molecule type" value="Genomic_DNA"/>
</dbReference>
<dbReference type="SUPFAM" id="SSF51735">
    <property type="entry name" value="NAD(P)-binding Rossmann-fold domains"/>
    <property type="match status" value="1"/>
</dbReference>
<dbReference type="InterPro" id="IPR002347">
    <property type="entry name" value="SDR_fam"/>
</dbReference>
<dbReference type="GO" id="GO:0016491">
    <property type="term" value="F:oxidoreductase activity"/>
    <property type="evidence" value="ECO:0007669"/>
    <property type="project" value="UniProtKB-KW"/>
</dbReference>
<evidence type="ECO:0000256" key="1">
    <source>
        <dbReference type="ARBA" id="ARBA00006484"/>
    </source>
</evidence>
<dbReference type="PROSITE" id="PS00061">
    <property type="entry name" value="ADH_SHORT"/>
    <property type="match status" value="1"/>
</dbReference>
<organism evidence="3 4">
    <name type="scientific">Paenibacillus thalictri</name>
    <dbReference type="NCBI Taxonomy" id="2527873"/>
    <lineage>
        <taxon>Bacteria</taxon>
        <taxon>Bacillati</taxon>
        <taxon>Bacillota</taxon>
        <taxon>Bacilli</taxon>
        <taxon>Bacillales</taxon>
        <taxon>Paenibacillaceae</taxon>
        <taxon>Paenibacillus</taxon>
    </lineage>
</organism>
<dbReference type="RefSeq" id="WP_131013711.1">
    <property type="nucleotide sequence ID" value="NZ_SIRE01000008.1"/>
</dbReference>
<dbReference type="CDD" id="cd05233">
    <property type="entry name" value="SDR_c"/>
    <property type="match status" value="1"/>
</dbReference>
<name>A0A4Q9DSX6_9BACL</name>
<proteinExistence type="inferred from homology"/>
<keyword evidence="4" id="KW-1185">Reference proteome</keyword>
<dbReference type="Gene3D" id="3.40.50.720">
    <property type="entry name" value="NAD(P)-binding Rossmann-like Domain"/>
    <property type="match status" value="1"/>
</dbReference>
<dbReference type="PRINTS" id="PR00081">
    <property type="entry name" value="GDHRDH"/>
</dbReference>
<comment type="similarity">
    <text evidence="1">Belongs to the short-chain dehydrogenases/reductases (SDR) family.</text>
</comment>
<dbReference type="PRINTS" id="PR00080">
    <property type="entry name" value="SDRFAMILY"/>
</dbReference>
<reference evidence="3 4" key="1">
    <citation type="submission" date="2019-02" db="EMBL/GenBank/DDBJ databases">
        <title>Paenibacillus sp. nov., isolated from surface-sterilized tissue of Thalictrum simplex L.</title>
        <authorList>
            <person name="Tuo L."/>
        </authorList>
    </citation>
    <scope>NUCLEOTIDE SEQUENCE [LARGE SCALE GENOMIC DNA]</scope>
    <source>
        <strain evidence="3 4">N2SHLJ1</strain>
    </source>
</reference>
<accession>A0A4Q9DSX6</accession>
<dbReference type="InterPro" id="IPR020904">
    <property type="entry name" value="Sc_DH/Rdtase_CS"/>
</dbReference>
<dbReference type="PANTHER" id="PTHR24321:SF8">
    <property type="entry name" value="ESTRADIOL 17-BETA-DEHYDROGENASE 8-RELATED"/>
    <property type="match status" value="1"/>
</dbReference>
<comment type="caution">
    <text evidence="3">The sequence shown here is derived from an EMBL/GenBank/DDBJ whole genome shotgun (WGS) entry which is preliminary data.</text>
</comment>
<dbReference type="PANTHER" id="PTHR24321">
    <property type="entry name" value="DEHYDROGENASES, SHORT CHAIN"/>
    <property type="match status" value="1"/>
</dbReference>
<keyword evidence="2" id="KW-0560">Oxidoreductase</keyword>